<dbReference type="RefSeq" id="WP_205109903.1">
    <property type="nucleotide sequence ID" value="NZ_BAAAHT010000015.1"/>
</dbReference>
<feature type="region of interest" description="Disordered" evidence="1">
    <location>
        <begin position="257"/>
        <end position="288"/>
    </location>
</feature>
<keyword evidence="5" id="KW-1185">Reference proteome</keyword>
<dbReference type="InterPro" id="IPR025282">
    <property type="entry name" value="DUF4214"/>
</dbReference>
<proteinExistence type="predicted"/>
<feature type="domain" description="DUF4214" evidence="3">
    <location>
        <begin position="132"/>
        <end position="181"/>
    </location>
</feature>
<protein>
    <recommendedName>
        <fullName evidence="3">DUF4214 domain-containing protein</fullName>
    </recommendedName>
</protein>
<dbReference type="EMBL" id="JAFBBU010000001">
    <property type="protein sequence ID" value="MBM7472856.1"/>
    <property type="molecule type" value="Genomic_DNA"/>
</dbReference>
<comment type="caution">
    <text evidence="4">The sequence shown here is derived from an EMBL/GenBank/DDBJ whole genome shotgun (WGS) entry which is preliminary data.</text>
</comment>
<keyword evidence="2" id="KW-0732">Signal</keyword>
<evidence type="ECO:0000313" key="5">
    <source>
        <dbReference type="Proteomes" id="UP000776164"/>
    </source>
</evidence>
<sequence length="288" mass="31701">MALLAVVASVTLATPAMAAHRPATVEASITGSVTGSFYDGIGNLLPGTVSLYQLDGTLVQSEYTDTGYWAFQNVEQGSYTLRAYRNLPSADPDVPNSVWFERENTIQSATPIVVSAGRSPYLFINLSSAERSHNQGYVTSLYQDYLGRFPSADETNGWVDRLTQGAPRGAISAGFVNSDEYRLIRIDNAYQSILGRGADGSGRADWLHWMQQGRLTPDDIETSFYASQEYFLQHGGTNPSFTRSLYRHCCIVRQTRPIRTSGRSSPRRTVETGSFRDSGIQRRPSVSG</sequence>
<evidence type="ECO:0000256" key="2">
    <source>
        <dbReference type="SAM" id="SignalP"/>
    </source>
</evidence>
<accession>A0ABS2L6X4</accession>
<feature type="chain" id="PRO_5045323155" description="DUF4214 domain-containing protein" evidence="2">
    <location>
        <begin position="19"/>
        <end position="288"/>
    </location>
</feature>
<gene>
    <name evidence="4" type="ORF">JOE66_002490</name>
</gene>
<evidence type="ECO:0000256" key="1">
    <source>
        <dbReference type="SAM" id="MobiDB-lite"/>
    </source>
</evidence>
<feature type="signal peptide" evidence="2">
    <location>
        <begin position="1"/>
        <end position="18"/>
    </location>
</feature>
<organism evidence="4 5">
    <name type="scientific">Subtercola frigoramans</name>
    <dbReference type="NCBI Taxonomy" id="120298"/>
    <lineage>
        <taxon>Bacteria</taxon>
        <taxon>Bacillati</taxon>
        <taxon>Actinomycetota</taxon>
        <taxon>Actinomycetes</taxon>
        <taxon>Micrococcales</taxon>
        <taxon>Microbacteriaceae</taxon>
        <taxon>Subtercola</taxon>
    </lineage>
</organism>
<name>A0ABS2L6X4_9MICO</name>
<reference evidence="4 5" key="1">
    <citation type="submission" date="2021-01" db="EMBL/GenBank/DDBJ databases">
        <title>Sequencing the genomes of 1000 actinobacteria strains.</title>
        <authorList>
            <person name="Klenk H.-P."/>
        </authorList>
    </citation>
    <scope>NUCLEOTIDE SEQUENCE [LARGE SCALE GENOMIC DNA]</scope>
    <source>
        <strain evidence="4 5">DSM 13057</strain>
    </source>
</reference>
<dbReference type="Proteomes" id="UP000776164">
    <property type="component" value="Unassembled WGS sequence"/>
</dbReference>
<evidence type="ECO:0000259" key="3">
    <source>
        <dbReference type="Pfam" id="PF13946"/>
    </source>
</evidence>
<dbReference type="Pfam" id="PF13946">
    <property type="entry name" value="DUF4214"/>
    <property type="match status" value="1"/>
</dbReference>
<evidence type="ECO:0000313" key="4">
    <source>
        <dbReference type="EMBL" id="MBM7472856.1"/>
    </source>
</evidence>